<protein>
    <submittedName>
        <fullName evidence="1">ATP-dependent Clp protease ATP-binding subunit</fullName>
    </submittedName>
</protein>
<keyword evidence="1" id="KW-0645">Protease</keyword>
<reference evidence="1 2" key="1">
    <citation type="journal article" date="2023" name="Science">
        <title>Complex scaffold remodeling in plant triterpene biosynthesis.</title>
        <authorList>
            <person name="De La Pena R."/>
            <person name="Hodgson H."/>
            <person name="Liu J.C."/>
            <person name="Stephenson M.J."/>
            <person name="Martin A.C."/>
            <person name="Owen C."/>
            <person name="Harkess A."/>
            <person name="Leebens-Mack J."/>
            <person name="Jimenez L.E."/>
            <person name="Osbourn A."/>
            <person name="Sattely E.S."/>
        </authorList>
    </citation>
    <scope>NUCLEOTIDE SEQUENCE [LARGE SCALE GENOMIC DNA]</scope>
    <source>
        <strain evidence="2">cv. JPN11</strain>
        <tissue evidence="1">Leaf</tissue>
    </source>
</reference>
<dbReference type="EMBL" id="CM051404">
    <property type="protein sequence ID" value="KAJ4706102.1"/>
    <property type="molecule type" value="Genomic_DNA"/>
</dbReference>
<keyword evidence="1" id="KW-0378">Hydrolase</keyword>
<proteinExistence type="predicted"/>
<accession>A0ACC1X408</accession>
<sequence length="241" mass="26440">MVCKINPSNPPILCQFATRKPSYRIRTVAFASYNPDQQDQSSSTITTTQSRQSKADVYTANFKSLRACKLGIAKYPDFEYNAEGGKGNGTGATKITDGEFNEEISVSFDLKTLYIPPLTSATTKFLGLPLPPFLKIDVVPELFQGSINRESGQIDLEFVAKFWFSVGSIYKAPPLLVRTVLTSEESKGEMRSGRGERLDKEGNCRLVGVATVDPIDDVFMNTFLGLPTECLANLNAVISLS</sequence>
<evidence type="ECO:0000313" key="1">
    <source>
        <dbReference type="EMBL" id="KAJ4706102.1"/>
    </source>
</evidence>
<gene>
    <name evidence="1" type="ORF">OWV82_019795</name>
</gene>
<dbReference type="Proteomes" id="UP001164539">
    <property type="component" value="Chromosome 11"/>
</dbReference>
<organism evidence="1 2">
    <name type="scientific">Melia azedarach</name>
    <name type="common">Chinaberry tree</name>
    <dbReference type="NCBI Taxonomy" id="155640"/>
    <lineage>
        <taxon>Eukaryota</taxon>
        <taxon>Viridiplantae</taxon>
        <taxon>Streptophyta</taxon>
        <taxon>Embryophyta</taxon>
        <taxon>Tracheophyta</taxon>
        <taxon>Spermatophyta</taxon>
        <taxon>Magnoliopsida</taxon>
        <taxon>eudicotyledons</taxon>
        <taxon>Gunneridae</taxon>
        <taxon>Pentapetalae</taxon>
        <taxon>rosids</taxon>
        <taxon>malvids</taxon>
        <taxon>Sapindales</taxon>
        <taxon>Meliaceae</taxon>
        <taxon>Melia</taxon>
    </lineage>
</organism>
<keyword evidence="1" id="KW-0067">ATP-binding</keyword>
<evidence type="ECO:0000313" key="2">
    <source>
        <dbReference type="Proteomes" id="UP001164539"/>
    </source>
</evidence>
<comment type="caution">
    <text evidence="1">The sequence shown here is derived from an EMBL/GenBank/DDBJ whole genome shotgun (WGS) entry which is preliminary data.</text>
</comment>
<keyword evidence="2" id="KW-1185">Reference proteome</keyword>
<name>A0ACC1X408_MELAZ</name>
<keyword evidence="1" id="KW-0547">Nucleotide-binding</keyword>